<feature type="domain" description="Arrestin C-terminal-like" evidence="1">
    <location>
        <begin position="178"/>
        <end position="316"/>
    </location>
</feature>
<proteinExistence type="predicted"/>
<dbReference type="AlphaFoldDB" id="A0ABD2NA67"/>
<dbReference type="InterPro" id="IPR050357">
    <property type="entry name" value="Arrestin_domain-protein"/>
</dbReference>
<keyword evidence="3" id="KW-1185">Reference proteome</keyword>
<dbReference type="Pfam" id="PF02752">
    <property type="entry name" value="Arrestin_C"/>
    <property type="match status" value="1"/>
</dbReference>
<dbReference type="Gene3D" id="2.60.40.640">
    <property type="match status" value="2"/>
</dbReference>
<evidence type="ECO:0000259" key="1">
    <source>
        <dbReference type="Pfam" id="PF02752"/>
    </source>
</evidence>
<dbReference type="InterPro" id="IPR011022">
    <property type="entry name" value="Arrestin_C-like"/>
</dbReference>
<name>A0ABD2NA67_9CUCU</name>
<gene>
    <name evidence="2" type="ORF">HHI36_020296</name>
</gene>
<organism evidence="2 3">
    <name type="scientific">Cryptolaemus montrouzieri</name>
    <dbReference type="NCBI Taxonomy" id="559131"/>
    <lineage>
        <taxon>Eukaryota</taxon>
        <taxon>Metazoa</taxon>
        <taxon>Ecdysozoa</taxon>
        <taxon>Arthropoda</taxon>
        <taxon>Hexapoda</taxon>
        <taxon>Insecta</taxon>
        <taxon>Pterygota</taxon>
        <taxon>Neoptera</taxon>
        <taxon>Endopterygota</taxon>
        <taxon>Coleoptera</taxon>
        <taxon>Polyphaga</taxon>
        <taxon>Cucujiformia</taxon>
        <taxon>Coccinelloidea</taxon>
        <taxon>Coccinellidae</taxon>
        <taxon>Scymninae</taxon>
        <taxon>Scymnini</taxon>
        <taxon>Cryptolaemus</taxon>
    </lineage>
</organism>
<dbReference type="PANTHER" id="PTHR11188">
    <property type="entry name" value="ARRESTIN DOMAIN CONTAINING PROTEIN"/>
    <property type="match status" value="1"/>
</dbReference>
<evidence type="ECO:0000313" key="2">
    <source>
        <dbReference type="EMBL" id="KAL3275537.1"/>
    </source>
</evidence>
<reference evidence="2 3" key="1">
    <citation type="journal article" date="2021" name="BMC Biol.">
        <title>Horizontally acquired antibacterial genes associated with adaptive radiation of ladybird beetles.</title>
        <authorList>
            <person name="Li H.S."/>
            <person name="Tang X.F."/>
            <person name="Huang Y.H."/>
            <person name="Xu Z.Y."/>
            <person name="Chen M.L."/>
            <person name="Du X.Y."/>
            <person name="Qiu B.Y."/>
            <person name="Chen P.T."/>
            <person name="Zhang W."/>
            <person name="Slipinski A."/>
            <person name="Escalona H.E."/>
            <person name="Waterhouse R.M."/>
            <person name="Zwick A."/>
            <person name="Pang H."/>
        </authorList>
    </citation>
    <scope>NUCLEOTIDE SEQUENCE [LARGE SCALE GENOMIC DNA]</scope>
    <source>
        <strain evidence="2">SYSU2018</strain>
    </source>
</reference>
<dbReference type="Proteomes" id="UP001516400">
    <property type="component" value="Unassembled WGS sequence"/>
</dbReference>
<accession>A0ABD2NA67</accession>
<comment type="caution">
    <text evidence="2">The sequence shown here is derived from an EMBL/GenBank/DDBJ whole genome shotgun (WGS) entry which is preliminary data.</text>
</comment>
<sequence>MSSEDEQTESQEIVCRIIIEDIIKRRLNGFVEITTPGEAIIKYALIEISGIASCEFPLEKNVFKFPRFYRKGVLVNGEDVFYYTRHTLCGGSLAHKHKGVEGYEFSCGWPIRLPATWKGEFGSIKYWGKITVIESSNVFVHNQEILVWSRRDLSLEPHLKFESLIKVRRTFHFMKSLGYIDIDVWVPFSGVAIKQSIPVLCSIDNRSNVLFGSIIFVLTRIDIYRASKPFPVTKTVRTDICRIPKMVNITRGKTDYYCVLETDEHTLPTNQFLGCNCSQIIYELWVSLQGAFPRYGPLGYPNIDTLGIPIIIGIEPICKYSISKITSNVMQTLLEPQNDMELAETLTVDEKVEKLLYTPEEMDEKTMDNLSRQLDYGNHVTELDSEGATSNTAEK</sequence>
<evidence type="ECO:0000313" key="3">
    <source>
        <dbReference type="Proteomes" id="UP001516400"/>
    </source>
</evidence>
<dbReference type="PANTHER" id="PTHR11188:SF176">
    <property type="entry name" value="ARRESTIN DOMAIN-CONTAINING PROTEIN 1"/>
    <property type="match status" value="1"/>
</dbReference>
<protein>
    <recommendedName>
        <fullName evidence="1">Arrestin C-terminal-like domain-containing protein</fullName>
    </recommendedName>
</protein>
<dbReference type="InterPro" id="IPR014752">
    <property type="entry name" value="Arrestin-like_C"/>
</dbReference>
<dbReference type="EMBL" id="JABFTP020000083">
    <property type="protein sequence ID" value="KAL3275537.1"/>
    <property type="molecule type" value="Genomic_DNA"/>
</dbReference>